<keyword evidence="3" id="KW-0804">Transcription</keyword>
<keyword evidence="1" id="KW-0805">Transcription regulation</keyword>
<dbReference type="SUPFAM" id="SSF57701">
    <property type="entry name" value="Zn2/Cys6 DNA-binding domain"/>
    <property type="match status" value="1"/>
</dbReference>
<evidence type="ECO:0000256" key="2">
    <source>
        <dbReference type="ARBA" id="ARBA00023125"/>
    </source>
</evidence>
<feature type="domain" description="Zn(2)-C6 fungal-type" evidence="5">
    <location>
        <begin position="6"/>
        <end position="36"/>
    </location>
</feature>
<dbReference type="GO" id="GO:0045944">
    <property type="term" value="P:positive regulation of transcription by RNA polymerase II"/>
    <property type="evidence" value="ECO:0007669"/>
    <property type="project" value="TreeGrafter"/>
</dbReference>
<dbReference type="Pfam" id="PF00172">
    <property type="entry name" value="Zn_clus"/>
    <property type="match status" value="1"/>
</dbReference>
<dbReference type="InterPro" id="IPR036864">
    <property type="entry name" value="Zn2-C6_fun-type_DNA-bd_sf"/>
</dbReference>
<dbReference type="Gene3D" id="4.10.240.10">
    <property type="entry name" value="Zn(2)-C6 fungal-type DNA-binding domain"/>
    <property type="match status" value="1"/>
</dbReference>
<dbReference type="InterPro" id="IPR050675">
    <property type="entry name" value="OAF3"/>
</dbReference>
<dbReference type="EMBL" id="AZGY01000020">
    <property type="protein sequence ID" value="KZZ90859.1"/>
    <property type="molecule type" value="Genomic_DNA"/>
</dbReference>
<dbReference type="InterPro" id="IPR001138">
    <property type="entry name" value="Zn2Cys6_DnaBD"/>
</dbReference>
<evidence type="ECO:0000256" key="4">
    <source>
        <dbReference type="ARBA" id="ARBA00023242"/>
    </source>
</evidence>
<dbReference type="PANTHER" id="PTHR31069">
    <property type="entry name" value="OLEATE-ACTIVATED TRANSCRIPTION FACTOR 1-RELATED"/>
    <property type="match status" value="1"/>
</dbReference>
<dbReference type="PROSITE" id="PS50048">
    <property type="entry name" value="ZN2_CY6_FUNGAL_2"/>
    <property type="match status" value="1"/>
</dbReference>
<keyword evidence="2 6" id="KW-0238">DNA-binding</keyword>
<evidence type="ECO:0000256" key="3">
    <source>
        <dbReference type="ARBA" id="ARBA00023163"/>
    </source>
</evidence>
<gene>
    <name evidence="6" type="ORF">AAL_07085</name>
</gene>
<protein>
    <submittedName>
        <fullName evidence="6">Zn(2)-C6 fungal-type DNA-binding domain protein</fullName>
    </submittedName>
</protein>
<evidence type="ECO:0000313" key="7">
    <source>
        <dbReference type="Proteomes" id="UP000078544"/>
    </source>
</evidence>
<dbReference type="PANTHER" id="PTHR31069:SF12">
    <property type="entry name" value="TRANSCRIPTION FACTOR DOMAIN-CONTAINING PROTEIN"/>
    <property type="match status" value="1"/>
</dbReference>
<dbReference type="CDD" id="cd00067">
    <property type="entry name" value="GAL4"/>
    <property type="match status" value="1"/>
</dbReference>
<dbReference type="STRING" id="1081109.A0A167Y4S0"/>
<comment type="caution">
    <text evidence="6">The sequence shown here is derived from an EMBL/GenBank/DDBJ whole genome shotgun (WGS) entry which is preliminary data.</text>
</comment>
<keyword evidence="4" id="KW-0539">Nucleus</keyword>
<dbReference type="AlphaFoldDB" id="A0A167Y4S0"/>
<dbReference type="OrthoDB" id="9930022at2759"/>
<dbReference type="GO" id="GO:0000978">
    <property type="term" value="F:RNA polymerase II cis-regulatory region sequence-specific DNA binding"/>
    <property type="evidence" value="ECO:0007669"/>
    <property type="project" value="TreeGrafter"/>
</dbReference>
<dbReference type="Proteomes" id="UP000078544">
    <property type="component" value="Unassembled WGS sequence"/>
</dbReference>
<proteinExistence type="predicted"/>
<reference evidence="6 7" key="1">
    <citation type="journal article" date="2016" name="Genome Biol. Evol.">
        <title>Divergent and convergent evolution of fungal pathogenicity.</title>
        <authorList>
            <person name="Shang Y."/>
            <person name="Xiao G."/>
            <person name="Zheng P."/>
            <person name="Cen K."/>
            <person name="Zhan S."/>
            <person name="Wang C."/>
        </authorList>
    </citation>
    <scope>NUCLEOTIDE SEQUENCE [LARGE SCALE GENOMIC DNA]</scope>
    <source>
        <strain evidence="6 7">RCEF 2490</strain>
    </source>
</reference>
<dbReference type="SMART" id="SM00066">
    <property type="entry name" value="GAL4"/>
    <property type="match status" value="1"/>
</dbReference>
<keyword evidence="7" id="KW-1185">Reference proteome</keyword>
<dbReference type="GO" id="GO:0000981">
    <property type="term" value="F:DNA-binding transcription factor activity, RNA polymerase II-specific"/>
    <property type="evidence" value="ECO:0007669"/>
    <property type="project" value="InterPro"/>
</dbReference>
<dbReference type="GO" id="GO:0005634">
    <property type="term" value="C:nucleus"/>
    <property type="evidence" value="ECO:0007669"/>
    <property type="project" value="TreeGrafter"/>
</dbReference>
<name>A0A167Y4S0_9HYPO</name>
<dbReference type="PROSITE" id="PS00463">
    <property type="entry name" value="ZN2_CY6_FUNGAL_1"/>
    <property type="match status" value="1"/>
</dbReference>
<organism evidence="6 7">
    <name type="scientific">Moelleriella libera RCEF 2490</name>
    <dbReference type="NCBI Taxonomy" id="1081109"/>
    <lineage>
        <taxon>Eukaryota</taxon>
        <taxon>Fungi</taxon>
        <taxon>Dikarya</taxon>
        <taxon>Ascomycota</taxon>
        <taxon>Pezizomycotina</taxon>
        <taxon>Sordariomycetes</taxon>
        <taxon>Hypocreomycetidae</taxon>
        <taxon>Hypocreales</taxon>
        <taxon>Clavicipitaceae</taxon>
        <taxon>Moelleriella</taxon>
    </lineage>
</organism>
<evidence type="ECO:0000313" key="6">
    <source>
        <dbReference type="EMBL" id="KZZ90859.1"/>
    </source>
</evidence>
<sequence>MGRVTACRACKEAKRKCTKQQPKCKRCISKSVECVYSRRSSFIIYGAQGSGDSAATSDSFSTLAAPRSATHPATSIAAYHRGSGAQSSLSTVRQPSLLDLRSAWFLTPESWTVSPIFSKQTLPVPSIVLKSFIVTLQGWLRQWVETGSNPFIHAELYRKDLPIDIQDAFTALSTYLARSAATEEMIMMIVEARADRVANTQQESHAPTPDFFARLGKIQALLVLVVMQLFNGDIRQRHLGEQHLSVLHEWCREILLHALQRAQSGLLLLDVCSQLPSDLQTSTASEASDCRDQEQLLWRAWILLESVRRTWSIAETLRAIYLTMKDGNADCPGSTMLTTRKGAWEAGTALEWTRVCAEKSIGFMHRNDTARVFTECSPTDIDPFSLTFLELDFGLDKVRAWGSGPSQSYAYPTCF</sequence>
<dbReference type="GO" id="GO:0008270">
    <property type="term" value="F:zinc ion binding"/>
    <property type="evidence" value="ECO:0007669"/>
    <property type="project" value="InterPro"/>
</dbReference>
<evidence type="ECO:0000259" key="5">
    <source>
        <dbReference type="PROSITE" id="PS50048"/>
    </source>
</evidence>
<evidence type="ECO:0000256" key="1">
    <source>
        <dbReference type="ARBA" id="ARBA00023015"/>
    </source>
</evidence>
<accession>A0A167Y4S0</accession>